<dbReference type="GO" id="GO:0006355">
    <property type="term" value="P:regulation of DNA-templated transcription"/>
    <property type="evidence" value="ECO:0007669"/>
    <property type="project" value="InterPro"/>
</dbReference>
<protein>
    <recommendedName>
        <fullName evidence="2">HTH merR-type domain-containing protein</fullName>
    </recommendedName>
</protein>
<organism evidence="3 4">
    <name type="scientific">Candidatus Buchananbacteria bacterium RIFCSPHIGHO2_01_FULL_39_14</name>
    <dbReference type="NCBI Taxonomy" id="1797532"/>
    <lineage>
        <taxon>Bacteria</taxon>
        <taxon>Candidatus Buchananiibacteriota</taxon>
    </lineage>
</organism>
<evidence type="ECO:0000256" key="1">
    <source>
        <dbReference type="SAM" id="Phobius"/>
    </source>
</evidence>
<accession>A0A1G1XXK0</accession>
<dbReference type="AlphaFoldDB" id="A0A1G1XXK0"/>
<keyword evidence="1" id="KW-0812">Transmembrane</keyword>
<dbReference type="Proteomes" id="UP000178930">
    <property type="component" value="Unassembled WGS sequence"/>
</dbReference>
<dbReference type="STRING" id="1797532.A2729_05525"/>
<feature type="transmembrane region" description="Helical" evidence="1">
    <location>
        <begin position="83"/>
        <end position="104"/>
    </location>
</feature>
<dbReference type="Gene3D" id="1.10.1660.10">
    <property type="match status" value="1"/>
</dbReference>
<dbReference type="InterPro" id="IPR009061">
    <property type="entry name" value="DNA-bd_dom_put_sf"/>
</dbReference>
<dbReference type="EMBL" id="MHIB01000011">
    <property type="protein sequence ID" value="OGY44853.1"/>
    <property type="molecule type" value="Genomic_DNA"/>
</dbReference>
<name>A0A1G1XXK0_9BACT</name>
<keyword evidence="1" id="KW-1133">Transmembrane helix</keyword>
<proteinExistence type="predicted"/>
<gene>
    <name evidence="3" type="ORF">A2729_05525</name>
</gene>
<feature type="domain" description="HTH merR-type" evidence="2">
    <location>
        <begin position="7"/>
        <end position="52"/>
    </location>
</feature>
<dbReference type="Pfam" id="PF13411">
    <property type="entry name" value="MerR_1"/>
    <property type="match status" value="1"/>
</dbReference>
<dbReference type="SUPFAM" id="SSF46955">
    <property type="entry name" value="Putative DNA-binding domain"/>
    <property type="match status" value="1"/>
</dbReference>
<evidence type="ECO:0000313" key="4">
    <source>
        <dbReference type="Proteomes" id="UP000178930"/>
    </source>
</evidence>
<evidence type="ECO:0000259" key="2">
    <source>
        <dbReference type="Pfam" id="PF13411"/>
    </source>
</evidence>
<sequence length="282" mass="30304">MLIEKFRLHDITRKIDRDKSTVIRWEQQGLIPKASRDSRGWRYYTAAEVEKIVSLVKKTNYFQLASHPGSEAPTSRSLNLGRFSYSVVIGAAILIIYSLFSLGLGTNSNVYAVTNSTSTMYTTVSAGILDVISASSSASFSGVNVSFSAQTSSINPFGAFRVEDARGSGAGWVVNLSGNDWKAGEDVMQLDYNATGADNNLGKMCLVVDNGSILSNSGQSTASITKGGTDCFSAGVTSIDIYTAAATFGKGNYWIKEFKLEQYIPSNPTAQNLTTTVVLTIT</sequence>
<dbReference type="InterPro" id="IPR000551">
    <property type="entry name" value="MerR-type_HTH_dom"/>
</dbReference>
<comment type="caution">
    <text evidence="3">The sequence shown here is derived from an EMBL/GenBank/DDBJ whole genome shotgun (WGS) entry which is preliminary data.</text>
</comment>
<evidence type="ECO:0000313" key="3">
    <source>
        <dbReference type="EMBL" id="OGY44853.1"/>
    </source>
</evidence>
<reference evidence="3 4" key="1">
    <citation type="journal article" date="2016" name="Nat. Commun.">
        <title>Thousands of microbial genomes shed light on interconnected biogeochemical processes in an aquifer system.</title>
        <authorList>
            <person name="Anantharaman K."/>
            <person name="Brown C.T."/>
            <person name="Hug L.A."/>
            <person name="Sharon I."/>
            <person name="Castelle C.J."/>
            <person name="Probst A.J."/>
            <person name="Thomas B.C."/>
            <person name="Singh A."/>
            <person name="Wilkins M.J."/>
            <person name="Karaoz U."/>
            <person name="Brodie E.L."/>
            <person name="Williams K.H."/>
            <person name="Hubbard S.S."/>
            <person name="Banfield J.F."/>
        </authorList>
    </citation>
    <scope>NUCLEOTIDE SEQUENCE [LARGE SCALE GENOMIC DNA]</scope>
</reference>
<dbReference type="GO" id="GO:0003677">
    <property type="term" value="F:DNA binding"/>
    <property type="evidence" value="ECO:0007669"/>
    <property type="project" value="InterPro"/>
</dbReference>
<keyword evidence="1" id="KW-0472">Membrane</keyword>